<gene>
    <name evidence="2" type="ORF">VNO77_23470</name>
</gene>
<accession>A0AAN9Q8Y9</accession>
<evidence type="ECO:0000313" key="3">
    <source>
        <dbReference type="Proteomes" id="UP001367508"/>
    </source>
</evidence>
<name>A0AAN9Q8Y9_CANGL</name>
<feature type="region of interest" description="Disordered" evidence="1">
    <location>
        <begin position="1"/>
        <end position="32"/>
    </location>
</feature>
<keyword evidence="3" id="KW-1185">Reference proteome</keyword>
<feature type="compositionally biased region" description="Basic and acidic residues" evidence="1">
    <location>
        <begin position="15"/>
        <end position="24"/>
    </location>
</feature>
<dbReference type="AlphaFoldDB" id="A0AAN9Q8Y9"/>
<evidence type="ECO:0000256" key="1">
    <source>
        <dbReference type="SAM" id="MobiDB-lite"/>
    </source>
</evidence>
<dbReference type="Proteomes" id="UP001367508">
    <property type="component" value="Unassembled WGS sequence"/>
</dbReference>
<comment type="caution">
    <text evidence="2">The sequence shown here is derived from an EMBL/GenBank/DDBJ whole genome shotgun (WGS) entry which is preliminary data.</text>
</comment>
<protein>
    <submittedName>
        <fullName evidence="2">Uncharacterized protein</fullName>
    </submittedName>
</protein>
<dbReference type="EMBL" id="JAYMYQ010000005">
    <property type="protein sequence ID" value="KAK7329315.1"/>
    <property type="molecule type" value="Genomic_DNA"/>
</dbReference>
<sequence length="82" mass="9184">MAGNVKIKVAKGKFGHQDQEEKTDWNWSRESSVSRKKGTEAVTRISSLGGSFLEIQKLSMDPPFMNQFLTNPEGRKSPLMLA</sequence>
<evidence type="ECO:0000313" key="2">
    <source>
        <dbReference type="EMBL" id="KAK7329315.1"/>
    </source>
</evidence>
<proteinExistence type="predicted"/>
<organism evidence="2 3">
    <name type="scientific">Canavalia gladiata</name>
    <name type="common">Sword bean</name>
    <name type="synonym">Dolichos gladiatus</name>
    <dbReference type="NCBI Taxonomy" id="3824"/>
    <lineage>
        <taxon>Eukaryota</taxon>
        <taxon>Viridiplantae</taxon>
        <taxon>Streptophyta</taxon>
        <taxon>Embryophyta</taxon>
        <taxon>Tracheophyta</taxon>
        <taxon>Spermatophyta</taxon>
        <taxon>Magnoliopsida</taxon>
        <taxon>eudicotyledons</taxon>
        <taxon>Gunneridae</taxon>
        <taxon>Pentapetalae</taxon>
        <taxon>rosids</taxon>
        <taxon>fabids</taxon>
        <taxon>Fabales</taxon>
        <taxon>Fabaceae</taxon>
        <taxon>Papilionoideae</taxon>
        <taxon>50 kb inversion clade</taxon>
        <taxon>NPAAA clade</taxon>
        <taxon>indigoferoid/millettioid clade</taxon>
        <taxon>Phaseoleae</taxon>
        <taxon>Canavalia</taxon>
    </lineage>
</organism>
<reference evidence="2 3" key="1">
    <citation type="submission" date="2024-01" db="EMBL/GenBank/DDBJ databases">
        <title>The genomes of 5 underutilized Papilionoideae crops provide insights into root nodulation and disease resistanc.</title>
        <authorList>
            <person name="Jiang F."/>
        </authorList>
    </citation>
    <scope>NUCLEOTIDE SEQUENCE [LARGE SCALE GENOMIC DNA]</scope>
    <source>
        <strain evidence="2">LVBAO_FW01</strain>
        <tissue evidence="2">Leaves</tissue>
    </source>
</reference>